<dbReference type="AlphaFoldDB" id="A0A2U3B5Z6"/>
<accession>A0A2U3B5Z6</accession>
<comment type="caution">
    <text evidence="3">The sequence shown here is derived from an EMBL/GenBank/DDBJ whole genome shotgun (WGS) entry which is preliminary data.</text>
</comment>
<name>A0A2U3B5Z6_9VIBR</name>
<keyword evidence="1" id="KW-0732">Signal</keyword>
<dbReference type="Pfam" id="PF05036">
    <property type="entry name" value="SPOR"/>
    <property type="match status" value="1"/>
</dbReference>
<proteinExistence type="predicted"/>
<feature type="signal peptide" evidence="1">
    <location>
        <begin position="1"/>
        <end position="22"/>
    </location>
</feature>
<dbReference type="EMBL" id="QFWT01000010">
    <property type="protein sequence ID" value="PWI32221.1"/>
    <property type="molecule type" value="Genomic_DNA"/>
</dbReference>
<evidence type="ECO:0000313" key="4">
    <source>
        <dbReference type="Proteomes" id="UP000245362"/>
    </source>
</evidence>
<evidence type="ECO:0000259" key="2">
    <source>
        <dbReference type="PROSITE" id="PS51724"/>
    </source>
</evidence>
<evidence type="ECO:0000313" key="3">
    <source>
        <dbReference type="EMBL" id="PWI32221.1"/>
    </source>
</evidence>
<sequence length="206" mass="22818">MKKISILALSVLLAACSSGTYTTDVNSDTYKEDYNTAKLSTASVPAEQLEVSVVESAPEVQQAAIAPEPQIATPVQAEIKPAPVQKRVVKISPANSAKKVRIVPPTQKQLERTQRFGYTLQVIALDSPYKSRTYADQLPSGNPVWEHFKRVNGTDWYAILYGDYATKSEAKAAIQTLPEFFRSKNPFVKSLDKIKNSAYPKLNKLR</sequence>
<feature type="chain" id="PRO_5015744676" evidence="1">
    <location>
        <begin position="23"/>
        <end position="206"/>
    </location>
</feature>
<dbReference type="GO" id="GO:0042834">
    <property type="term" value="F:peptidoglycan binding"/>
    <property type="evidence" value="ECO:0007669"/>
    <property type="project" value="InterPro"/>
</dbReference>
<protein>
    <submittedName>
        <fullName evidence="3">Cytochrome C biogenesis protein CcdA</fullName>
    </submittedName>
</protein>
<dbReference type="PROSITE" id="PS51257">
    <property type="entry name" value="PROKAR_LIPOPROTEIN"/>
    <property type="match status" value="1"/>
</dbReference>
<dbReference type="PROSITE" id="PS51724">
    <property type="entry name" value="SPOR"/>
    <property type="match status" value="1"/>
</dbReference>
<keyword evidence="4" id="KW-1185">Reference proteome</keyword>
<evidence type="ECO:0000256" key="1">
    <source>
        <dbReference type="SAM" id="SignalP"/>
    </source>
</evidence>
<dbReference type="Gene3D" id="3.30.70.1070">
    <property type="entry name" value="Sporulation related repeat"/>
    <property type="match status" value="1"/>
</dbReference>
<gene>
    <name evidence="3" type="ORF">DI392_16220</name>
</gene>
<feature type="domain" description="SPOR" evidence="2">
    <location>
        <begin position="112"/>
        <end position="190"/>
    </location>
</feature>
<organism evidence="3 4">
    <name type="scientific">Vibrio albus</name>
    <dbReference type="NCBI Taxonomy" id="2200953"/>
    <lineage>
        <taxon>Bacteria</taxon>
        <taxon>Pseudomonadati</taxon>
        <taxon>Pseudomonadota</taxon>
        <taxon>Gammaproteobacteria</taxon>
        <taxon>Vibrionales</taxon>
        <taxon>Vibrionaceae</taxon>
        <taxon>Vibrio</taxon>
    </lineage>
</organism>
<reference evidence="3 4" key="1">
    <citation type="submission" date="2018-05" db="EMBL/GenBank/DDBJ databases">
        <title>Vibrio limimaris sp. nov., isolated from marine sediment.</title>
        <authorList>
            <person name="Li C.-M."/>
        </authorList>
    </citation>
    <scope>NUCLEOTIDE SEQUENCE [LARGE SCALE GENOMIC DNA]</scope>
    <source>
        <strain evidence="3 4">E4404</strain>
    </source>
</reference>
<dbReference type="OrthoDB" id="6189369at2"/>
<dbReference type="InterPro" id="IPR036680">
    <property type="entry name" value="SPOR-like_sf"/>
</dbReference>
<dbReference type="InterPro" id="IPR007730">
    <property type="entry name" value="SPOR-like_dom"/>
</dbReference>
<dbReference type="Proteomes" id="UP000245362">
    <property type="component" value="Unassembled WGS sequence"/>
</dbReference>
<dbReference type="RefSeq" id="WP_109320746.1">
    <property type="nucleotide sequence ID" value="NZ_QFWT01000010.1"/>
</dbReference>